<proteinExistence type="predicted"/>
<dbReference type="Proteomes" id="UP001500067">
    <property type="component" value="Unassembled WGS sequence"/>
</dbReference>
<sequence>MNKTILYLAILAVLGAGVYFLLRKDSNENPYDAREADFTIKDTGAIGRIFITDVGGESVLVERTDSGWMVNRQYRALPSTLSMLLATLTKQVPLYPVTKSAHDNVIKLMSTHGIKTEIYDRAGKKLKVFYVGGGAADGKGTNMLMENGSQPYVVETPGFVGYLTPRYSYRLRDWRDRTVFNVPASQIRSVSVTYAGKPQESFTVVQEDNDSVQVTTTSPAAKKTPLNTRRAHSYLRFFTNINCEGYLNGLEDNDTTFKTAPKHSAIELTLRNGSTQHVDIYWMALNRRSKNRKASDMPDEVHEEYDSDRMYAVMNNYRDTIMIQQLSFQNIFRRAHEFYTADAPPPPPAQGVTGTRP</sequence>
<protein>
    <recommendedName>
        <fullName evidence="2">DUF4340 domain-containing protein</fullName>
    </recommendedName>
</protein>
<comment type="caution">
    <text evidence="3">The sequence shown here is derived from an EMBL/GenBank/DDBJ whole genome shotgun (WGS) entry which is preliminary data.</text>
</comment>
<name>A0ABP8NC04_9BACT</name>
<dbReference type="Pfam" id="PF14238">
    <property type="entry name" value="DUF4340"/>
    <property type="match status" value="1"/>
</dbReference>
<dbReference type="EMBL" id="BAABFA010000009">
    <property type="protein sequence ID" value="GAA4463893.1"/>
    <property type="molecule type" value="Genomic_DNA"/>
</dbReference>
<keyword evidence="1" id="KW-0812">Transmembrane</keyword>
<evidence type="ECO:0000313" key="3">
    <source>
        <dbReference type="EMBL" id="GAA4463893.1"/>
    </source>
</evidence>
<evidence type="ECO:0000259" key="2">
    <source>
        <dbReference type="Pfam" id="PF14238"/>
    </source>
</evidence>
<dbReference type="RefSeq" id="WP_345080427.1">
    <property type="nucleotide sequence ID" value="NZ_BAABFA010000009.1"/>
</dbReference>
<accession>A0ABP8NC04</accession>
<feature type="transmembrane region" description="Helical" evidence="1">
    <location>
        <begin position="6"/>
        <end position="22"/>
    </location>
</feature>
<feature type="domain" description="DUF4340" evidence="2">
    <location>
        <begin position="124"/>
        <end position="252"/>
    </location>
</feature>
<evidence type="ECO:0000313" key="4">
    <source>
        <dbReference type="Proteomes" id="UP001500067"/>
    </source>
</evidence>
<organism evidence="3 4">
    <name type="scientific">Nemorincola caseinilytica</name>
    <dbReference type="NCBI Taxonomy" id="2054315"/>
    <lineage>
        <taxon>Bacteria</taxon>
        <taxon>Pseudomonadati</taxon>
        <taxon>Bacteroidota</taxon>
        <taxon>Chitinophagia</taxon>
        <taxon>Chitinophagales</taxon>
        <taxon>Chitinophagaceae</taxon>
        <taxon>Nemorincola</taxon>
    </lineage>
</organism>
<gene>
    <name evidence="3" type="ORF">GCM10023093_13220</name>
</gene>
<reference evidence="4" key="1">
    <citation type="journal article" date="2019" name="Int. J. Syst. Evol. Microbiol.">
        <title>The Global Catalogue of Microorganisms (GCM) 10K type strain sequencing project: providing services to taxonomists for standard genome sequencing and annotation.</title>
        <authorList>
            <consortium name="The Broad Institute Genomics Platform"/>
            <consortium name="The Broad Institute Genome Sequencing Center for Infectious Disease"/>
            <person name="Wu L."/>
            <person name="Ma J."/>
        </authorList>
    </citation>
    <scope>NUCLEOTIDE SEQUENCE [LARGE SCALE GENOMIC DNA]</scope>
    <source>
        <strain evidence="4">JCM 32105</strain>
    </source>
</reference>
<keyword evidence="1" id="KW-0472">Membrane</keyword>
<evidence type="ECO:0000256" key="1">
    <source>
        <dbReference type="SAM" id="Phobius"/>
    </source>
</evidence>
<keyword evidence="4" id="KW-1185">Reference proteome</keyword>
<dbReference type="InterPro" id="IPR025641">
    <property type="entry name" value="DUF4340"/>
</dbReference>
<keyword evidence="1" id="KW-1133">Transmembrane helix</keyword>